<feature type="non-terminal residue" evidence="1">
    <location>
        <position position="1"/>
    </location>
</feature>
<comment type="caution">
    <text evidence="1">The sequence shown here is derived from an EMBL/GenBank/DDBJ whole genome shotgun (WGS) entry which is preliminary data.</text>
</comment>
<sequence>KQLVIGQITDSMIGHLQIHKNGYVSSIDNLPLTMNLTNKQMEKIESILTGYPEVEAISYRIKLGGMLSNFEETTNIRLNAIFPEKEILTCPGLSDRLLAEGGEFQIQPGEIIIPKNLARGLQVQEESTVVIIANNKDGSVNGMTFKVVGVLDDLMGPGGRDGFMHYEDARLLLRMDQREVGEIVIRL</sequence>
<evidence type="ECO:0008006" key="2">
    <source>
        <dbReference type="Google" id="ProtNLM"/>
    </source>
</evidence>
<evidence type="ECO:0000313" key="1">
    <source>
        <dbReference type="EMBL" id="GAH80977.1"/>
    </source>
</evidence>
<accession>X1IH16</accession>
<organism evidence="1">
    <name type="scientific">marine sediment metagenome</name>
    <dbReference type="NCBI Taxonomy" id="412755"/>
    <lineage>
        <taxon>unclassified sequences</taxon>
        <taxon>metagenomes</taxon>
        <taxon>ecological metagenomes</taxon>
    </lineage>
</organism>
<dbReference type="AlphaFoldDB" id="X1IH16"/>
<gene>
    <name evidence="1" type="ORF">S03H2_59272</name>
</gene>
<protein>
    <recommendedName>
        <fullName evidence="2">MacB-like periplasmic core domain-containing protein</fullName>
    </recommendedName>
</protein>
<dbReference type="EMBL" id="BARU01038107">
    <property type="protein sequence ID" value="GAH80977.1"/>
    <property type="molecule type" value="Genomic_DNA"/>
</dbReference>
<reference evidence="1" key="1">
    <citation type="journal article" date="2014" name="Front. Microbiol.">
        <title>High frequency of phylogenetically diverse reductive dehalogenase-homologous genes in deep subseafloor sedimentary metagenomes.</title>
        <authorList>
            <person name="Kawai M."/>
            <person name="Futagami T."/>
            <person name="Toyoda A."/>
            <person name="Takaki Y."/>
            <person name="Nishi S."/>
            <person name="Hori S."/>
            <person name="Arai W."/>
            <person name="Tsubouchi T."/>
            <person name="Morono Y."/>
            <person name="Uchiyama I."/>
            <person name="Ito T."/>
            <person name="Fujiyama A."/>
            <person name="Inagaki F."/>
            <person name="Takami H."/>
        </authorList>
    </citation>
    <scope>NUCLEOTIDE SEQUENCE</scope>
    <source>
        <strain evidence="1">Expedition CK06-06</strain>
    </source>
</reference>
<name>X1IH16_9ZZZZ</name>
<proteinExistence type="predicted"/>